<feature type="domain" description="Carbohydrate kinase FGGY C-terminal" evidence="9">
    <location>
        <begin position="251"/>
        <end position="438"/>
    </location>
</feature>
<protein>
    <recommendedName>
        <fullName evidence="7">Rhamnulokinase</fullName>
        <ecNumber evidence="7">2.7.1.5</ecNumber>
    </recommendedName>
</protein>
<keyword evidence="11" id="KW-1185">Reference proteome</keyword>
<dbReference type="NCBIfam" id="TIGR02627">
    <property type="entry name" value="rhamnulo_kin"/>
    <property type="match status" value="1"/>
</dbReference>
<evidence type="ECO:0000256" key="2">
    <source>
        <dbReference type="ARBA" id="ARBA00022679"/>
    </source>
</evidence>
<evidence type="ECO:0000256" key="1">
    <source>
        <dbReference type="ARBA" id="ARBA00009156"/>
    </source>
</evidence>
<keyword evidence="6" id="KW-0684">Rhamnose metabolism</keyword>
<keyword evidence="5" id="KW-0067">ATP-binding</keyword>
<dbReference type="InterPro" id="IPR013449">
    <property type="entry name" value="Rhamnulokinase"/>
</dbReference>
<gene>
    <name evidence="10" type="ORF">SAMN04490355_10334</name>
</gene>
<dbReference type="STRING" id="1123291.SAMN04490355_10334"/>
<dbReference type="EC" id="2.7.1.5" evidence="7"/>
<name>A0A1I4MFG5_9FIRM</name>
<keyword evidence="4 10" id="KW-0418">Kinase</keyword>
<keyword evidence="3" id="KW-0547">Nucleotide-binding</keyword>
<organism evidence="10 11">
    <name type="scientific">Pelosinus propionicus DSM 13327</name>
    <dbReference type="NCBI Taxonomy" id="1123291"/>
    <lineage>
        <taxon>Bacteria</taxon>
        <taxon>Bacillati</taxon>
        <taxon>Bacillota</taxon>
        <taxon>Negativicutes</taxon>
        <taxon>Selenomonadales</taxon>
        <taxon>Sporomusaceae</taxon>
        <taxon>Pelosinus</taxon>
    </lineage>
</organism>
<dbReference type="OrthoDB" id="9761504at2"/>
<dbReference type="GO" id="GO:0008993">
    <property type="term" value="F:rhamnulokinase activity"/>
    <property type="evidence" value="ECO:0007669"/>
    <property type="project" value="UniProtKB-UniRule"/>
</dbReference>
<evidence type="ECO:0000259" key="8">
    <source>
        <dbReference type="Pfam" id="PF00370"/>
    </source>
</evidence>
<dbReference type="EMBL" id="FOTS01000033">
    <property type="protein sequence ID" value="SFM01765.1"/>
    <property type="molecule type" value="Genomic_DNA"/>
</dbReference>
<dbReference type="InterPro" id="IPR018485">
    <property type="entry name" value="FGGY_C"/>
</dbReference>
<comment type="similarity">
    <text evidence="1">Belongs to the FGGY kinase family.</text>
</comment>
<dbReference type="RefSeq" id="WP_090939688.1">
    <property type="nucleotide sequence ID" value="NZ_FOTS01000033.1"/>
</dbReference>
<accession>A0A1I4MFG5</accession>
<dbReference type="Pfam" id="PF00370">
    <property type="entry name" value="FGGY_N"/>
    <property type="match status" value="1"/>
</dbReference>
<evidence type="ECO:0000313" key="10">
    <source>
        <dbReference type="EMBL" id="SFM01765.1"/>
    </source>
</evidence>
<dbReference type="InterPro" id="IPR018484">
    <property type="entry name" value="FGGY_N"/>
</dbReference>
<evidence type="ECO:0000256" key="3">
    <source>
        <dbReference type="ARBA" id="ARBA00022741"/>
    </source>
</evidence>
<dbReference type="GO" id="GO:0019301">
    <property type="term" value="P:rhamnose catabolic process"/>
    <property type="evidence" value="ECO:0007669"/>
    <property type="project" value="UniProtKB-UniRule"/>
</dbReference>
<dbReference type="InterPro" id="IPR043129">
    <property type="entry name" value="ATPase_NBD"/>
</dbReference>
<evidence type="ECO:0000256" key="7">
    <source>
        <dbReference type="NCBIfam" id="TIGR02627"/>
    </source>
</evidence>
<dbReference type="InterPro" id="IPR050406">
    <property type="entry name" value="FGGY_Carb_Kinase"/>
</dbReference>
<evidence type="ECO:0000259" key="9">
    <source>
        <dbReference type="Pfam" id="PF02782"/>
    </source>
</evidence>
<evidence type="ECO:0000256" key="6">
    <source>
        <dbReference type="ARBA" id="ARBA00023308"/>
    </source>
</evidence>
<evidence type="ECO:0000313" key="11">
    <source>
        <dbReference type="Proteomes" id="UP000199520"/>
    </source>
</evidence>
<dbReference type="Proteomes" id="UP000199520">
    <property type="component" value="Unassembled WGS sequence"/>
</dbReference>
<dbReference type="PANTHER" id="PTHR43095">
    <property type="entry name" value="SUGAR KINASE"/>
    <property type="match status" value="1"/>
</dbReference>
<feature type="domain" description="Carbohydrate kinase FGGY N-terminal" evidence="8">
    <location>
        <begin position="5"/>
        <end position="242"/>
    </location>
</feature>
<evidence type="ECO:0000256" key="4">
    <source>
        <dbReference type="ARBA" id="ARBA00022777"/>
    </source>
</evidence>
<dbReference type="SUPFAM" id="SSF53067">
    <property type="entry name" value="Actin-like ATPase domain"/>
    <property type="match status" value="2"/>
</dbReference>
<dbReference type="AlphaFoldDB" id="A0A1I4MFG5"/>
<dbReference type="Pfam" id="PF02782">
    <property type="entry name" value="FGGY_C"/>
    <property type="match status" value="1"/>
</dbReference>
<evidence type="ECO:0000256" key="5">
    <source>
        <dbReference type="ARBA" id="ARBA00022840"/>
    </source>
</evidence>
<proteinExistence type="inferred from homology"/>
<dbReference type="CDD" id="cd07771">
    <property type="entry name" value="ASKHA_NBD_FGGY_RhaB-like"/>
    <property type="match status" value="1"/>
</dbReference>
<keyword evidence="2" id="KW-0808">Transferase</keyword>
<reference evidence="11" key="1">
    <citation type="submission" date="2016-10" db="EMBL/GenBank/DDBJ databases">
        <authorList>
            <person name="Varghese N."/>
            <person name="Submissions S."/>
        </authorList>
    </citation>
    <scope>NUCLEOTIDE SEQUENCE [LARGE SCALE GENOMIC DNA]</scope>
    <source>
        <strain evidence="11">DSM 13327</strain>
    </source>
</reference>
<dbReference type="Gene3D" id="3.30.420.40">
    <property type="match status" value="2"/>
</dbReference>
<sequence>MKKHIAIDIGASSGRLVSGSLNNGKIELQEIYRFDNGVIGQNGNYFWNIDKLFDEIINGLKVAKETGVEECTLGIDTWAVDYVLIDAQGNRIQEVYAYRNDRVKTAMMDIEKQISLTDIYERTGIQLLHFNTLFQLYMHDKEELKKAHKILLIPDYLYYRLSGKLISEKTNASTTQLMNLATKEYDNDLLNLIGVRREQFAMLTEPGASIGMMPASLREQYNLPQCELVCVASHDTASSVLGVPGAGKHFAYLCSGTWSLMGVENAYPIANAQSYSMNFTNEWGAYGTYRFLKNIMGLWLIQEVHRDLGTEFSFADLMMEAEKIIPFQFLIDCNDDCFLKPENMISEIQNYCSQTGQLVPNTRGELARCIFDSLALMYHKTLEELVTITGHSIDFLHVVGGGVQNELLCQITANVLQIPVIAGPVESTALGNILVQMISKGEVNTIAEARKVIMKSFAIKTYQPTKVENLDEVYKRFNQLIRTC</sequence>
<dbReference type="GO" id="GO:0005524">
    <property type="term" value="F:ATP binding"/>
    <property type="evidence" value="ECO:0007669"/>
    <property type="project" value="UniProtKB-KW"/>
</dbReference>